<protein>
    <submittedName>
        <fullName evidence="7">Protein-disulfide isomerase</fullName>
    </submittedName>
</protein>
<dbReference type="Pfam" id="PF18312">
    <property type="entry name" value="ScsC_N"/>
    <property type="match status" value="1"/>
</dbReference>
<dbReference type="InterPro" id="IPR036249">
    <property type="entry name" value="Thioredoxin-like_sf"/>
</dbReference>
<keyword evidence="8" id="KW-1185">Reference proteome</keyword>
<dbReference type="InterPro" id="IPR013766">
    <property type="entry name" value="Thioredoxin_domain"/>
</dbReference>
<proteinExistence type="predicted"/>
<name>A0A7W9L3Y5_9HYPH</name>
<dbReference type="Pfam" id="PF01323">
    <property type="entry name" value="DSBA"/>
    <property type="match status" value="1"/>
</dbReference>
<dbReference type="Proteomes" id="UP000523821">
    <property type="component" value="Unassembled WGS sequence"/>
</dbReference>
<feature type="domain" description="Thioredoxin" evidence="6">
    <location>
        <begin position="15"/>
        <end position="246"/>
    </location>
</feature>
<dbReference type="PROSITE" id="PS51352">
    <property type="entry name" value="THIOREDOXIN_2"/>
    <property type="match status" value="1"/>
</dbReference>
<dbReference type="GO" id="GO:0016491">
    <property type="term" value="F:oxidoreductase activity"/>
    <property type="evidence" value="ECO:0007669"/>
    <property type="project" value="UniProtKB-KW"/>
</dbReference>
<dbReference type="PANTHER" id="PTHR13887:SF14">
    <property type="entry name" value="DISULFIDE BOND FORMATION PROTEIN D"/>
    <property type="match status" value="1"/>
</dbReference>
<accession>A0A7W9L3Y5</accession>
<dbReference type="AlphaFoldDB" id="A0A7W9L3Y5"/>
<sequence length="252" mass="27026">MSRLRFVAALAAFVPLALAAAPSLALSGTDKQEVEAIVRDYILQNPEIIQQAMAELDKRRVAAEQAERKSGIDQNAKAIFDSPRQVVLGNPKGDVTLVEFFDYNCGYCRHAYSDLRRLMDEDPKLRVVLKEFPVLGPGSGEAAQVAVAVNEIAPEKYGAFHDALITGRGQADGARALAAAKSVGLDEADVRKAMQTALVNDTLTEVYGLAERLGINGTPSYVVGDEVVVGAVGYDQLKKRIDSVRACGSTTC</sequence>
<dbReference type="InterPro" id="IPR001853">
    <property type="entry name" value="DSBA-like_thioredoxin_dom"/>
</dbReference>
<feature type="chain" id="PRO_5031130629" evidence="5">
    <location>
        <begin position="20"/>
        <end position="252"/>
    </location>
</feature>
<evidence type="ECO:0000256" key="4">
    <source>
        <dbReference type="ARBA" id="ARBA00023284"/>
    </source>
</evidence>
<evidence type="ECO:0000313" key="7">
    <source>
        <dbReference type="EMBL" id="MBB5755032.1"/>
    </source>
</evidence>
<dbReference type="Gene3D" id="3.40.30.10">
    <property type="entry name" value="Glutaredoxin"/>
    <property type="match status" value="1"/>
</dbReference>
<evidence type="ECO:0000256" key="5">
    <source>
        <dbReference type="SAM" id="SignalP"/>
    </source>
</evidence>
<comment type="caution">
    <text evidence="7">The sequence shown here is derived from an EMBL/GenBank/DDBJ whole genome shotgun (WGS) entry which is preliminary data.</text>
</comment>
<dbReference type="RefSeq" id="WP_183858463.1">
    <property type="nucleotide sequence ID" value="NZ_JACHOO010000012.1"/>
</dbReference>
<evidence type="ECO:0000259" key="6">
    <source>
        <dbReference type="PROSITE" id="PS51352"/>
    </source>
</evidence>
<reference evidence="7 8" key="1">
    <citation type="submission" date="2020-08" db="EMBL/GenBank/DDBJ databases">
        <title>Genomic Encyclopedia of Type Strains, Phase IV (KMG-IV): sequencing the most valuable type-strain genomes for metagenomic binning, comparative biology and taxonomic classification.</title>
        <authorList>
            <person name="Goeker M."/>
        </authorList>
    </citation>
    <scope>NUCLEOTIDE SEQUENCE [LARGE SCALE GENOMIC DNA]</scope>
    <source>
        <strain evidence="7 8">DSM 16268</strain>
    </source>
</reference>
<feature type="signal peptide" evidence="5">
    <location>
        <begin position="1"/>
        <end position="19"/>
    </location>
</feature>
<evidence type="ECO:0000256" key="2">
    <source>
        <dbReference type="ARBA" id="ARBA00023002"/>
    </source>
</evidence>
<keyword evidence="1 5" id="KW-0732">Signal</keyword>
<dbReference type="SUPFAM" id="SSF52833">
    <property type="entry name" value="Thioredoxin-like"/>
    <property type="match status" value="1"/>
</dbReference>
<keyword evidence="2" id="KW-0560">Oxidoreductase</keyword>
<evidence type="ECO:0000313" key="8">
    <source>
        <dbReference type="Proteomes" id="UP000523821"/>
    </source>
</evidence>
<dbReference type="InterPro" id="IPR041205">
    <property type="entry name" value="ScsC_N"/>
</dbReference>
<organism evidence="7 8">
    <name type="scientific">Prosthecomicrobium pneumaticum</name>
    <dbReference type="NCBI Taxonomy" id="81895"/>
    <lineage>
        <taxon>Bacteria</taxon>
        <taxon>Pseudomonadati</taxon>
        <taxon>Pseudomonadota</taxon>
        <taxon>Alphaproteobacteria</taxon>
        <taxon>Hyphomicrobiales</taxon>
        <taxon>Kaistiaceae</taxon>
        <taxon>Prosthecomicrobium</taxon>
    </lineage>
</organism>
<evidence type="ECO:0000256" key="3">
    <source>
        <dbReference type="ARBA" id="ARBA00023157"/>
    </source>
</evidence>
<evidence type="ECO:0000256" key="1">
    <source>
        <dbReference type="ARBA" id="ARBA00022729"/>
    </source>
</evidence>
<dbReference type="PANTHER" id="PTHR13887">
    <property type="entry name" value="GLUTATHIONE S-TRANSFERASE KAPPA"/>
    <property type="match status" value="1"/>
</dbReference>
<gene>
    <name evidence="7" type="ORF">GGQ63_004130</name>
</gene>
<keyword evidence="3" id="KW-1015">Disulfide bond</keyword>
<dbReference type="EMBL" id="JACHOO010000012">
    <property type="protein sequence ID" value="MBB5755032.1"/>
    <property type="molecule type" value="Genomic_DNA"/>
</dbReference>
<dbReference type="CDD" id="cd03023">
    <property type="entry name" value="DsbA_Com1_like"/>
    <property type="match status" value="1"/>
</dbReference>
<keyword evidence="4" id="KW-0676">Redox-active center</keyword>
<dbReference type="GO" id="GO:0016853">
    <property type="term" value="F:isomerase activity"/>
    <property type="evidence" value="ECO:0007669"/>
    <property type="project" value="UniProtKB-KW"/>
</dbReference>
<keyword evidence="7" id="KW-0413">Isomerase</keyword>